<accession>A0ABW9XN31</accession>
<protein>
    <submittedName>
        <fullName evidence="3">PQQ-binding-like beta-propeller repeat protein</fullName>
    </submittedName>
</protein>
<proteinExistence type="predicted"/>
<sequence>MRFLQAVYAILALALLGGATTVLADGRGGHASYIGSNADSPVQVPDAAALWSQAMDKPAGDYLMSGGVAATDGERVFFLQNGRLTAVQASTGKVLWTTGSQLKAPLLVDGGHVFAMSEDGRAIAAEAKTGRKLWAARVPVRDARELYAYEGQLYVQSADVTAFRIADGAYLWKQGEFYGELMFHGGYMLAAQFVSGAYSYDVLHAYDCKTGKQAWELQNEGLPIDARGNILLSERQQTIFDHVLLTTLDSIDLKTGKIVKTRVYNPEGVNTAKEDFYGPGQAWMQGDDVYIAYGKTVYRYPLFADSVLTRPDSYVAQGSAGLRYAAGPFDGRLLYSDGEGIYGVKLANKIPVFYNAGLSNPIARFDLIGHGMYVAQTDGRLVAMDLITAKPLVQVRTGARVFGPTLKAGDVIIVQANGKLIAIKEPAQLGSK</sequence>
<evidence type="ECO:0000259" key="2">
    <source>
        <dbReference type="Pfam" id="PF13360"/>
    </source>
</evidence>
<evidence type="ECO:0000313" key="3">
    <source>
        <dbReference type="EMBL" id="NBD24045.1"/>
    </source>
</evidence>
<dbReference type="PANTHER" id="PTHR34512">
    <property type="entry name" value="CELL SURFACE PROTEIN"/>
    <property type="match status" value="1"/>
</dbReference>
<dbReference type="InterPro" id="IPR018391">
    <property type="entry name" value="PQQ_b-propeller_rpt"/>
</dbReference>
<dbReference type="InterPro" id="IPR011047">
    <property type="entry name" value="Quinoprotein_ADH-like_sf"/>
</dbReference>
<feature type="domain" description="Pyrrolo-quinoline quinone repeat" evidence="2">
    <location>
        <begin position="47"/>
        <end position="174"/>
    </location>
</feature>
<dbReference type="RefSeq" id="WP_161742850.1">
    <property type="nucleotide sequence ID" value="NZ_JAAAMV010000004.1"/>
</dbReference>
<organism evidence="3 4">
    <name type="scientific">Paenibacillus glycinis</name>
    <dbReference type="NCBI Taxonomy" id="2697035"/>
    <lineage>
        <taxon>Bacteria</taxon>
        <taxon>Bacillati</taxon>
        <taxon>Bacillota</taxon>
        <taxon>Bacilli</taxon>
        <taxon>Bacillales</taxon>
        <taxon>Paenibacillaceae</taxon>
        <taxon>Paenibacillus</taxon>
    </lineage>
</organism>
<comment type="caution">
    <text evidence="3">The sequence shown here is derived from an EMBL/GenBank/DDBJ whole genome shotgun (WGS) entry which is preliminary data.</text>
</comment>
<dbReference type="Gene3D" id="2.130.10.10">
    <property type="entry name" value="YVTN repeat-like/Quinoprotein amine dehydrogenase"/>
    <property type="match status" value="1"/>
</dbReference>
<feature type="chain" id="PRO_5045421151" evidence="1">
    <location>
        <begin position="25"/>
        <end position="432"/>
    </location>
</feature>
<dbReference type="InterPro" id="IPR015943">
    <property type="entry name" value="WD40/YVTN_repeat-like_dom_sf"/>
</dbReference>
<dbReference type="Proteomes" id="UP000665561">
    <property type="component" value="Unassembled WGS sequence"/>
</dbReference>
<reference evidence="3 4" key="1">
    <citation type="submission" date="2020-01" db="EMBL/GenBank/DDBJ databases">
        <title>Paenibacillus soybeanensis sp. nov. isolated from the nodules of soybean (Glycine max(L.) Merr).</title>
        <authorList>
            <person name="Wang H."/>
        </authorList>
    </citation>
    <scope>NUCLEOTIDE SEQUENCE [LARGE SCALE GENOMIC DNA]</scope>
    <source>
        <strain evidence="3 4">T1</strain>
    </source>
</reference>
<dbReference type="SUPFAM" id="SSF50998">
    <property type="entry name" value="Quinoprotein alcohol dehydrogenase-like"/>
    <property type="match status" value="1"/>
</dbReference>
<feature type="signal peptide" evidence="1">
    <location>
        <begin position="1"/>
        <end position="24"/>
    </location>
</feature>
<keyword evidence="1" id="KW-0732">Signal</keyword>
<dbReference type="SMART" id="SM00564">
    <property type="entry name" value="PQQ"/>
    <property type="match status" value="3"/>
</dbReference>
<evidence type="ECO:0000313" key="4">
    <source>
        <dbReference type="Proteomes" id="UP000665561"/>
    </source>
</evidence>
<name>A0ABW9XN31_9BACL</name>
<dbReference type="EMBL" id="JAAAMV010000004">
    <property type="protein sequence ID" value="NBD24045.1"/>
    <property type="molecule type" value="Genomic_DNA"/>
</dbReference>
<dbReference type="Pfam" id="PF13360">
    <property type="entry name" value="PQQ_2"/>
    <property type="match status" value="1"/>
</dbReference>
<gene>
    <name evidence="3" type="ORF">GT019_09185</name>
</gene>
<dbReference type="InterPro" id="IPR002372">
    <property type="entry name" value="PQQ_rpt_dom"/>
</dbReference>
<evidence type="ECO:0000256" key="1">
    <source>
        <dbReference type="SAM" id="SignalP"/>
    </source>
</evidence>
<dbReference type="PANTHER" id="PTHR34512:SF30">
    <property type="entry name" value="OUTER MEMBRANE PROTEIN ASSEMBLY FACTOR BAMB"/>
    <property type="match status" value="1"/>
</dbReference>
<keyword evidence="4" id="KW-1185">Reference proteome</keyword>